<dbReference type="InterPro" id="IPR016040">
    <property type="entry name" value="NAD(P)-bd_dom"/>
</dbReference>
<gene>
    <name evidence="2" type="ORF">EV186_108233</name>
</gene>
<evidence type="ECO:0000313" key="3">
    <source>
        <dbReference type="Proteomes" id="UP000295444"/>
    </source>
</evidence>
<dbReference type="EMBL" id="SNXZ01000008">
    <property type="protein sequence ID" value="TDP92020.1"/>
    <property type="molecule type" value="Genomic_DNA"/>
</dbReference>
<accession>A0A4R6RY49</accession>
<evidence type="ECO:0000259" key="1">
    <source>
        <dbReference type="Pfam" id="PF13460"/>
    </source>
</evidence>
<dbReference type="RefSeq" id="WP_133853574.1">
    <property type="nucleotide sequence ID" value="NZ_SNXZ01000008.1"/>
</dbReference>
<proteinExistence type="predicted"/>
<dbReference type="SUPFAM" id="SSF51735">
    <property type="entry name" value="NAD(P)-binding Rossmann-fold domains"/>
    <property type="match status" value="1"/>
</dbReference>
<organism evidence="2 3">
    <name type="scientific">Labedaea rhizosphaerae</name>
    <dbReference type="NCBI Taxonomy" id="598644"/>
    <lineage>
        <taxon>Bacteria</taxon>
        <taxon>Bacillati</taxon>
        <taxon>Actinomycetota</taxon>
        <taxon>Actinomycetes</taxon>
        <taxon>Pseudonocardiales</taxon>
        <taxon>Pseudonocardiaceae</taxon>
        <taxon>Labedaea</taxon>
    </lineage>
</organism>
<protein>
    <submittedName>
        <fullName evidence="2">Uncharacterized protein YbjT (DUF2867 family)</fullName>
    </submittedName>
</protein>
<reference evidence="2 3" key="1">
    <citation type="submission" date="2019-03" db="EMBL/GenBank/DDBJ databases">
        <title>Genomic Encyclopedia of Type Strains, Phase IV (KMG-IV): sequencing the most valuable type-strain genomes for metagenomic binning, comparative biology and taxonomic classification.</title>
        <authorList>
            <person name="Goeker M."/>
        </authorList>
    </citation>
    <scope>NUCLEOTIDE SEQUENCE [LARGE SCALE GENOMIC DNA]</scope>
    <source>
        <strain evidence="2 3">DSM 45361</strain>
    </source>
</reference>
<evidence type="ECO:0000313" key="2">
    <source>
        <dbReference type="EMBL" id="TDP92020.1"/>
    </source>
</evidence>
<keyword evidence="3" id="KW-1185">Reference proteome</keyword>
<dbReference type="AlphaFoldDB" id="A0A4R6RY49"/>
<dbReference type="Proteomes" id="UP000295444">
    <property type="component" value="Unassembled WGS sequence"/>
</dbReference>
<dbReference type="OrthoDB" id="3207931at2"/>
<dbReference type="InterPro" id="IPR036291">
    <property type="entry name" value="NAD(P)-bd_dom_sf"/>
</dbReference>
<dbReference type="PANTHER" id="PTHR43162:SF1">
    <property type="entry name" value="PRESTALK A DIFFERENTIATION PROTEIN A"/>
    <property type="match status" value="1"/>
</dbReference>
<feature type="domain" description="NAD(P)-binding" evidence="1">
    <location>
        <begin position="7"/>
        <end position="171"/>
    </location>
</feature>
<comment type="caution">
    <text evidence="2">The sequence shown here is derived from an EMBL/GenBank/DDBJ whole genome shotgun (WGS) entry which is preliminary data.</text>
</comment>
<sequence length="267" mass="28122">MTILVTGATGKVGGAALRLLRASGAPVRALVRTPSDLPEAVRGDLAEPASLGAALTGVDAVFLVYPTLQADHAAPELIAALAEHGRHIVYVSARGADPAKDAILGSHGKLEQFIADSGAPWTFLRPSGFAGNTLGWASQIRAGDEVRWFHGGAKRALIHERDIAAVGVAAITGGHHGVAYDLSGPEQLTQVEQVTTIGDVLGRSLRFVELDPDTAKRELFPDMPGIVDGHAAMVANPEPVADTVERVLGRKALTYRQWVEDHIADFS</sequence>
<dbReference type="Pfam" id="PF13460">
    <property type="entry name" value="NAD_binding_10"/>
    <property type="match status" value="1"/>
</dbReference>
<dbReference type="PANTHER" id="PTHR43162">
    <property type="match status" value="1"/>
</dbReference>
<dbReference type="Gene3D" id="3.40.50.720">
    <property type="entry name" value="NAD(P)-binding Rossmann-like Domain"/>
    <property type="match status" value="1"/>
</dbReference>
<name>A0A4R6RY49_LABRH</name>
<dbReference type="InterPro" id="IPR051604">
    <property type="entry name" value="Ergot_Alk_Oxidoreductase"/>
</dbReference>
<dbReference type="Gene3D" id="3.90.25.10">
    <property type="entry name" value="UDP-galactose 4-epimerase, domain 1"/>
    <property type="match status" value="1"/>
</dbReference>